<evidence type="ECO:0000313" key="3">
    <source>
        <dbReference type="Proteomes" id="UP001268089"/>
    </source>
</evidence>
<comment type="caution">
    <text evidence="2">The sequence shown here is derived from an EMBL/GenBank/DDBJ whole genome shotgun (WGS) entry which is preliminary data.</text>
</comment>
<proteinExistence type="predicted"/>
<keyword evidence="1" id="KW-0472">Membrane</keyword>
<evidence type="ECO:0000313" key="2">
    <source>
        <dbReference type="EMBL" id="MDR7305094.1"/>
    </source>
</evidence>
<feature type="transmembrane region" description="Helical" evidence="1">
    <location>
        <begin position="88"/>
        <end position="106"/>
    </location>
</feature>
<dbReference type="EMBL" id="JAVDXO010000001">
    <property type="protein sequence ID" value="MDR7305094.1"/>
    <property type="molecule type" value="Genomic_DNA"/>
</dbReference>
<keyword evidence="1" id="KW-1133">Transmembrane helix</keyword>
<feature type="transmembrane region" description="Helical" evidence="1">
    <location>
        <begin position="60"/>
        <end position="82"/>
    </location>
</feature>
<protein>
    <recommendedName>
        <fullName evidence="4">Permease</fullName>
    </recommendedName>
</protein>
<organism evidence="2 3">
    <name type="scientific">Rhodoferax saidenbachensis</name>
    <dbReference type="NCBI Taxonomy" id="1484693"/>
    <lineage>
        <taxon>Bacteria</taxon>
        <taxon>Pseudomonadati</taxon>
        <taxon>Pseudomonadota</taxon>
        <taxon>Betaproteobacteria</taxon>
        <taxon>Burkholderiales</taxon>
        <taxon>Comamonadaceae</taxon>
        <taxon>Rhodoferax</taxon>
    </lineage>
</organism>
<keyword evidence="1" id="KW-0812">Transmembrane</keyword>
<gene>
    <name evidence="2" type="ORF">J2X15_000360</name>
</gene>
<evidence type="ECO:0008006" key="4">
    <source>
        <dbReference type="Google" id="ProtNLM"/>
    </source>
</evidence>
<sequence>MNKKQTKAKVQALLTAGVGKTAVFRLLKGHGVRDSVLAHYIASHVDASEVDEHANKIDRLLWIMYAQALLGLWIGWGMAAAWGPVGKGVALLLCAGLPLLFAWGFYRNLAGFYNAYLLLQVVQLPKAFKDFNAEPVITLVAVGINIAVLAYVWYVRSKLFPDFVAFTPKKQSGRYVFVS</sequence>
<evidence type="ECO:0000256" key="1">
    <source>
        <dbReference type="SAM" id="Phobius"/>
    </source>
</evidence>
<reference evidence="2 3" key="1">
    <citation type="submission" date="2023-07" db="EMBL/GenBank/DDBJ databases">
        <title>Sorghum-associated microbial communities from plants grown in Nebraska, USA.</title>
        <authorList>
            <person name="Schachtman D."/>
        </authorList>
    </citation>
    <scope>NUCLEOTIDE SEQUENCE [LARGE SCALE GENOMIC DNA]</scope>
    <source>
        <strain evidence="2 3">BE308</strain>
    </source>
</reference>
<name>A0ABU1ZHT2_9BURK</name>
<keyword evidence="3" id="KW-1185">Reference proteome</keyword>
<accession>A0ABU1ZHT2</accession>
<dbReference type="Proteomes" id="UP001268089">
    <property type="component" value="Unassembled WGS sequence"/>
</dbReference>
<dbReference type="RefSeq" id="WP_310338903.1">
    <property type="nucleotide sequence ID" value="NZ_JAVDXO010000001.1"/>
</dbReference>
<feature type="transmembrane region" description="Helical" evidence="1">
    <location>
        <begin position="136"/>
        <end position="154"/>
    </location>
</feature>